<evidence type="ECO:0000313" key="3">
    <source>
        <dbReference type="Proteomes" id="UP001353858"/>
    </source>
</evidence>
<dbReference type="Gene3D" id="1.20.5.1200">
    <property type="entry name" value="Alpha-tocopherol transfer"/>
    <property type="match status" value="1"/>
</dbReference>
<dbReference type="CDD" id="cd00170">
    <property type="entry name" value="SEC14"/>
    <property type="match status" value="1"/>
</dbReference>
<organism evidence="2 3">
    <name type="scientific">Aquatica leii</name>
    <dbReference type="NCBI Taxonomy" id="1421715"/>
    <lineage>
        <taxon>Eukaryota</taxon>
        <taxon>Metazoa</taxon>
        <taxon>Ecdysozoa</taxon>
        <taxon>Arthropoda</taxon>
        <taxon>Hexapoda</taxon>
        <taxon>Insecta</taxon>
        <taxon>Pterygota</taxon>
        <taxon>Neoptera</taxon>
        <taxon>Endopterygota</taxon>
        <taxon>Coleoptera</taxon>
        <taxon>Polyphaga</taxon>
        <taxon>Elateriformia</taxon>
        <taxon>Elateroidea</taxon>
        <taxon>Lampyridae</taxon>
        <taxon>Luciolinae</taxon>
        <taxon>Aquatica</taxon>
    </lineage>
</organism>
<dbReference type="GO" id="GO:0016020">
    <property type="term" value="C:membrane"/>
    <property type="evidence" value="ECO:0007669"/>
    <property type="project" value="TreeGrafter"/>
</dbReference>
<protein>
    <recommendedName>
        <fullName evidence="1">CRAL-TRIO domain-containing protein</fullName>
    </recommendedName>
</protein>
<proteinExistence type="predicted"/>
<dbReference type="SUPFAM" id="SSF52087">
    <property type="entry name" value="CRAL/TRIO domain"/>
    <property type="match status" value="1"/>
</dbReference>
<dbReference type="SUPFAM" id="SSF46938">
    <property type="entry name" value="CRAL/TRIO N-terminal domain"/>
    <property type="match status" value="1"/>
</dbReference>
<dbReference type="AlphaFoldDB" id="A0AAN7PYQ3"/>
<dbReference type="PROSITE" id="PS50191">
    <property type="entry name" value="CRAL_TRIO"/>
    <property type="match status" value="1"/>
</dbReference>
<name>A0AAN7PYQ3_9COLE</name>
<sequence length="363" mass="42390">MATSNAINDELQSGDGDLQISKMATTFKIPKFWRKEKKEQLTVRSTKFLHVFLTTMKVRELPVELQEIAKKELNEDVDKIQDSLSLLRAWLKFQKHLKYKDDDQFLLAFLRGCKFRIETVKKKLDCYYTSRTLAPEFFTNRSPYSELVQTVLKNNIVAYYSPKLTLPTVCYCAWSHIEKIGIPLNEMMTHDFMAIDVLLNEQDSFIINGVISILDLKDVSLKYILQCHIPTIKKYLFITQNAFPVRVKEVHIINAPPIVYSIYKMCEVVISEKNKKRIRIYSTEKTHQLTDAMSKVMLPNEFGGEAGSITELTNAWRQRIERYTDWFKEENKYKSIEELRAGQAKTHSDFFGLEGSFRQLSFD</sequence>
<keyword evidence="3" id="KW-1185">Reference proteome</keyword>
<reference evidence="3" key="1">
    <citation type="submission" date="2023-01" db="EMBL/GenBank/DDBJ databases">
        <title>Key to firefly adult light organ development and bioluminescence: homeobox transcription factors regulate luciferase expression and transportation to peroxisome.</title>
        <authorList>
            <person name="Fu X."/>
        </authorList>
    </citation>
    <scope>NUCLEOTIDE SEQUENCE [LARGE SCALE GENOMIC DNA]</scope>
</reference>
<evidence type="ECO:0000313" key="2">
    <source>
        <dbReference type="EMBL" id="KAK4879832.1"/>
    </source>
</evidence>
<dbReference type="InterPro" id="IPR036865">
    <property type="entry name" value="CRAL-TRIO_dom_sf"/>
</dbReference>
<dbReference type="Proteomes" id="UP001353858">
    <property type="component" value="Unassembled WGS sequence"/>
</dbReference>
<dbReference type="InterPro" id="IPR036273">
    <property type="entry name" value="CRAL/TRIO_N_dom_sf"/>
</dbReference>
<dbReference type="Pfam" id="PF00650">
    <property type="entry name" value="CRAL_TRIO"/>
    <property type="match status" value="1"/>
</dbReference>
<dbReference type="PANTHER" id="PTHR10174">
    <property type="entry name" value="ALPHA-TOCOPHEROL TRANSFER PROTEIN-RELATED"/>
    <property type="match status" value="1"/>
</dbReference>
<dbReference type="GO" id="GO:1902936">
    <property type="term" value="F:phosphatidylinositol bisphosphate binding"/>
    <property type="evidence" value="ECO:0007669"/>
    <property type="project" value="TreeGrafter"/>
</dbReference>
<accession>A0AAN7PYQ3</accession>
<dbReference type="Gene3D" id="3.40.525.10">
    <property type="entry name" value="CRAL-TRIO lipid binding domain"/>
    <property type="match status" value="1"/>
</dbReference>
<dbReference type="EMBL" id="JARPUR010000003">
    <property type="protein sequence ID" value="KAK4879832.1"/>
    <property type="molecule type" value="Genomic_DNA"/>
</dbReference>
<feature type="domain" description="CRAL-TRIO" evidence="1">
    <location>
        <begin position="144"/>
        <end position="310"/>
    </location>
</feature>
<evidence type="ECO:0000259" key="1">
    <source>
        <dbReference type="PROSITE" id="PS50191"/>
    </source>
</evidence>
<dbReference type="PANTHER" id="PTHR10174:SF216">
    <property type="entry name" value="CRAL-TRIO DOMAIN-CONTAINING PROTEIN-RELATED"/>
    <property type="match status" value="1"/>
</dbReference>
<dbReference type="InterPro" id="IPR001251">
    <property type="entry name" value="CRAL-TRIO_dom"/>
</dbReference>
<comment type="caution">
    <text evidence="2">The sequence shown here is derived from an EMBL/GenBank/DDBJ whole genome shotgun (WGS) entry which is preliminary data.</text>
</comment>
<gene>
    <name evidence="2" type="ORF">RN001_007978</name>
</gene>
<dbReference type="PRINTS" id="PR00180">
    <property type="entry name" value="CRETINALDHBP"/>
</dbReference>
<dbReference type="SMART" id="SM00516">
    <property type="entry name" value="SEC14"/>
    <property type="match status" value="1"/>
</dbReference>
<dbReference type="Gene3D" id="1.10.8.20">
    <property type="entry name" value="N-terminal domain of phosphatidylinositol transfer protein sec14p"/>
    <property type="match status" value="1"/>
</dbReference>